<evidence type="ECO:0000313" key="1">
    <source>
        <dbReference type="EMBL" id="KAL3959163.1"/>
    </source>
</evidence>
<comment type="caution">
    <text evidence="1">The sequence shown here is derived from an EMBL/GenBank/DDBJ whole genome shotgun (WGS) entry which is preliminary data.</text>
</comment>
<organism evidence="1 2">
    <name type="scientific">Purpureocillium lilacinum</name>
    <name type="common">Paecilomyces lilacinus</name>
    <dbReference type="NCBI Taxonomy" id="33203"/>
    <lineage>
        <taxon>Eukaryota</taxon>
        <taxon>Fungi</taxon>
        <taxon>Dikarya</taxon>
        <taxon>Ascomycota</taxon>
        <taxon>Pezizomycotina</taxon>
        <taxon>Sordariomycetes</taxon>
        <taxon>Hypocreomycetidae</taxon>
        <taxon>Hypocreales</taxon>
        <taxon>Ophiocordycipitaceae</taxon>
        <taxon>Purpureocillium</taxon>
    </lineage>
</organism>
<gene>
    <name evidence="1" type="ORF">ACCO45_007325</name>
</gene>
<reference evidence="1" key="1">
    <citation type="submission" date="2024-12" db="EMBL/GenBank/DDBJ databases">
        <title>Comparative genomics and development of molecular markers within Purpureocillium lilacinum and among Purpureocillium species.</title>
        <authorList>
            <person name="Yeh Z.-Y."/>
            <person name="Ni N.-T."/>
            <person name="Lo P.-H."/>
            <person name="Mushyakhwo K."/>
            <person name="Lin C.-F."/>
            <person name="Nai Y.-S."/>
        </authorList>
    </citation>
    <scope>NUCLEOTIDE SEQUENCE</scope>
    <source>
        <strain evidence="1">NCHU-NPUST-175</strain>
    </source>
</reference>
<sequence>MRINSQTAVSTSKVLLVPYEKHHVHKYHTWMQDPSIQEATASEPLSLDEEYENQVSWREAHDKLTFIACEPLGPEGPRQGAAVSDHGAREENMRGDINFFLYPDEEDEDEVDAPSAVGGDEAASGERTRWLVGEVDVMIAHEGHRGRGFGGGAVRALLVYLRRNMEGILAEYHRAAGEDRPRSSSISTGQTAPAQLGGNSSDSSDSGGGGGGGHEGTTAPVRLRGLMAKIKEGNAGSRALFAGLGFVQRGEVNYFGEVTVVMRWEEAARRAAEWEAGEAYSEVHLR</sequence>
<name>A0ACC4DT13_PURLI</name>
<keyword evidence="2" id="KW-1185">Reference proteome</keyword>
<dbReference type="EMBL" id="JBGNUJ010000006">
    <property type="protein sequence ID" value="KAL3959163.1"/>
    <property type="molecule type" value="Genomic_DNA"/>
</dbReference>
<evidence type="ECO:0000313" key="2">
    <source>
        <dbReference type="Proteomes" id="UP001638806"/>
    </source>
</evidence>
<accession>A0ACC4DT13</accession>
<proteinExistence type="predicted"/>
<dbReference type="Proteomes" id="UP001638806">
    <property type="component" value="Unassembled WGS sequence"/>
</dbReference>
<protein>
    <submittedName>
        <fullName evidence="1">Uncharacterized protein</fullName>
    </submittedName>
</protein>